<organism evidence="1 2">
    <name type="scientific">Adhaeribacter soli</name>
    <dbReference type="NCBI Taxonomy" id="2607655"/>
    <lineage>
        <taxon>Bacteria</taxon>
        <taxon>Pseudomonadati</taxon>
        <taxon>Bacteroidota</taxon>
        <taxon>Cytophagia</taxon>
        <taxon>Cytophagales</taxon>
        <taxon>Hymenobacteraceae</taxon>
        <taxon>Adhaeribacter</taxon>
    </lineage>
</organism>
<evidence type="ECO:0000313" key="1">
    <source>
        <dbReference type="EMBL" id="KAA9325222.1"/>
    </source>
</evidence>
<evidence type="ECO:0000313" key="2">
    <source>
        <dbReference type="Proteomes" id="UP000326570"/>
    </source>
</evidence>
<keyword evidence="1" id="KW-0378">Hydrolase</keyword>
<sequence length="230" mass="26544">MQKILITCEHGGRDIPAEYASYFSDHEALLATHRGYDIGALKLYEKLVSAGADAAFFSETSRLLVELNRSKRHPNLFSIATKNLPREKQNAILEYHYVPYRQAVEEAISGFIEKDHSVLHLSVHSFTPVLNGVLRNADIGLLYDPKRKRENEFCARWKKLLSEANPNLKVRFNYPYRGTADGFTTHLRRMFPDEQYAGIELEVNQKFPLEEAEVWENVQETIVKTFQKAR</sequence>
<dbReference type="Pfam" id="PF05013">
    <property type="entry name" value="FGase"/>
    <property type="match status" value="1"/>
</dbReference>
<gene>
    <name evidence="1" type="ORF">F0P94_18535</name>
</gene>
<dbReference type="SUPFAM" id="SSF53187">
    <property type="entry name" value="Zn-dependent exopeptidases"/>
    <property type="match status" value="1"/>
</dbReference>
<dbReference type="Gene3D" id="3.40.630.40">
    <property type="entry name" value="Zn-dependent exopeptidases"/>
    <property type="match status" value="1"/>
</dbReference>
<dbReference type="InterPro" id="IPR007709">
    <property type="entry name" value="N-FG_amidohydro"/>
</dbReference>
<dbReference type="GO" id="GO:0016787">
    <property type="term" value="F:hydrolase activity"/>
    <property type="evidence" value="ECO:0007669"/>
    <property type="project" value="UniProtKB-KW"/>
</dbReference>
<dbReference type="Proteomes" id="UP000326570">
    <property type="component" value="Unassembled WGS sequence"/>
</dbReference>
<dbReference type="AlphaFoldDB" id="A0A5N1IHW0"/>
<comment type="caution">
    <text evidence="1">The sequence shown here is derived from an EMBL/GenBank/DDBJ whole genome shotgun (WGS) entry which is preliminary data.</text>
</comment>
<dbReference type="RefSeq" id="WP_150905864.1">
    <property type="nucleotide sequence ID" value="NZ_VTWT01000013.1"/>
</dbReference>
<proteinExistence type="predicted"/>
<protein>
    <submittedName>
        <fullName evidence="1">N-formylglutamate amidohydrolase</fullName>
    </submittedName>
</protein>
<accession>A0A5N1IHW0</accession>
<name>A0A5N1IHW0_9BACT</name>
<dbReference type="EMBL" id="VTWT01000013">
    <property type="protein sequence ID" value="KAA9325222.1"/>
    <property type="molecule type" value="Genomic_DNA"/>
</dbReference>
<keyword evidence="2" id="KW-1185">Reference proteome</keyword>
<reference evidence="1 2" key="1">
    <citation type="submission" date="2019-09" db="EMBL/GenBank/DDBJ databases">
        <title>Genome sequence of Adhaeribacter sp. M2.</title>
        <authorList>
            <person name="Srinivasan S."/>
        </authorList>
    </citation>
    <scope>NUCLEOTIDE SEQUENCE [LARGE SCALE GENOMIC DNA]</scope>
    <source>
        <strain evidence="1 2">M2</strain>
    </source>
</reference>